<name>A0A6H1ZA85_9ZZZZ</name>
<protein>
    <submittedName>
        <fullName evidence="1">Uncharacterized protein</fullName>
    </submittedName>
</protein>
<proteinExistence type="predicted"/>
<dbReference type="AlphaFoldDB" id="A0A6H1ZA85"/>
<evidence type="ECO:0000313" key="2">
    <source>
        <dbReference type="EMBL" id="QJH94135.1"/>
    </source>
</evidence>
<dbReference type="EMBL" id="MT144596">
    <property type="protein sequence ID" value="QJH94135.1"/>
    <property type="molecule type" value="Genomic_DNA"/>
</dbReference>
<evidence type="ECO:0000313" key="1">
    <source>
        <dbReference type="EMBL" id="QJA44816.1"/>
    </source>
</evidence>
<dbReference type="EMBL" id="MT143981">
    <property type="protein sequence ID" value="QJA44816.1"/>
    <property type="molecule type" value="Genomic_DNA"/>
</dbReference>
<accession>A0A6H1ZA85</accession>
<reference evidence="1" key="1">
    <citation type="submission" date="2020-03" db="EMBL/GenBank/DDBJ databases">
        <title>The deep terrestrial virosphere.</title>
        <authorList>
            <person name="Holmfeldt K."/>
            <person name="Nilsson E."/>
            <person name="Simone D."/>
            <person name="Lopez-Fernandez M."/>
            <person name="Wu X."/>
            <person name="de Brujin I."/>
            <person name="Lundin D."/>
            <person name="Andersson A."/>
            <person name="Bertilsson S."/>
            <person name="Dopson M."/>
        </authorList>
    </citation>
    <scope>NUCLEOTIDE SEQUENCE</scope>
    <source>
        <strain evidence="1">TM448A00151</strain>
        <strain evidence="2">TM448B00189</strain>
    </source>
</reference>
<gene>
    <name evidence="1" type="ORF">TM448A00151_0015</name>
    <name evidence="2" type="ORF">TM448B00189_0028</name>
</gene>
<sequence length="70" mass="8739">MFEKYLANKILFLKENIVDEEAFIKYHRADIIFWKERYIKYFEDKRLRRDTKEILTKIGEQLKKDRSPLL</sequence>
<organism evidence="1">
    <name type="scientific">viral metagenome</name>
    <dbReference type="NCBI Taxonomy" id="1070528"/>
    <lineage>
        <taxon>unclassified sequences</taxon>
        <taxon>metagenomes</taxon>
        <taxon>organismal metagenomes</taxon>
    </lineage>
</organism>